<feature type="transmembrane region" description="Helical" evidence="8">
    <location>
        <begin position="327"/>
        <end position="347"/>
    </location>
</feature>
<dbReference type="PANTHER" id="PTHR11730">
    <property type="entry name" value="AMMONIUM TRANSPORTER"/>
    <property type="match status" value="1"/>
</dbReference>
<reference evidence="10 11" key="1">
    <citation type="submission" date="2020-06" db="EMBL/GenBank/DDBJ databases">
        <authorList>
            <person name="Li R."/>
            <person name="Bekaert M."/>
        </authorList>
    </citation>
    <scope>NUCLEOTIDE SEQUENCE [LARGE SCALE GENOMIC DNA]</scope>
    <source>
        <strain evidence="11">wild</strain>
    </source>
</reference>
<feature type="transmembrane region" description="Helical" evidence="8">
    <location>
        <begin position="194"/>
        <end position="216"/>
    </location>
</feature>
<dbReference type="SUPFAM" id="SSF111352">
    <property type="entry name" value="Ammonium transporter"/>
    <property type="match status" value="1"/>
</dbReference>
<feature type="transmembrane region" description="Helical" evidence="8">
    <location>
        <begin position="359"/>
        <end position="377"/>
    </location>
</feature>
<dbReference type="GO" id="GO:0005886">
    <property type="term" value="C:plasma membrane"/>
    <property type="evidence" value="ECO:0007669"/>
    <property type="project" value="TreeGrafter"/>
</dbReference>
<feature type="transmembrane region" description="Helical" evidence="8">
    <location>
        <begin position="130"/>
        <end position="148"/>
    </location>
</feature>
<evidence type="ECO:0000256" key="6">
    <source>
        <dbReference type="ARBA" id="ARBA00023136"/>
    </source>
</evidence>
<evidence type="ECO:0000256" key="8">
    <source>
        <dbReference type="SAM" id="Phobius"/>
    </source>
</evidence>
<dbReference type="Gene3D" id="1.10.3430.10">
    <property type="entry name" value="Ammonium transporter AmtB like domains"/>
    <property type="match status" value="2"/>
</dbReference>
<dbReference type="GO" id="GO:0097272">
    <property type="term" value="P:ammonium homeostasis"/>
    <property type="evidence" value="ECO:0007669"/>
    <property type="project" value="TreeGrafter"/>
</dbReference>
<evidence type="ECO:0000256" key="5">
    <source>
        <dbReference type="ARBA" id="ARBA00022989"/>
    </source>
</evidence>
<keyword evidence="11" id="KW-1185">Reference proteome</keyword>
<keyword evidence="4 8" id="KW-0812">Transmembrane</keyword>
<dbReference type="OrthoDB" id="534912at2759"/>
<accession>A0A6J8A3F0</accession>
<keyword evidence="7" id="KW-0924">Ammonia transport</keyword>
<evidence type="ECO:0000256" key="1">
    <source>
        <dbReference type="ARBA" id="ARBA00004141"/>
    </source>
</evidence>
<evidence type="ECO:0000256" key="2">
    <source>
        <dbReference type="ARBA" id="ARBA00005887"/>
    </source>
</evidence>
<dbReference type="Pfam" id="PF00909">
    <property type="entry name" value="Ammonium_transp"/>
    <property type="match status" value="1"/>
</dbReference>
<evidence type="ECO:0000259" key="9">
    <source>
        <dbReference type="Pfam" id="PF00909"/>
    </source>
</evidence>
<proteinExistence type="inferred from homology"/>
<dbReference type="Proteomes" id="UP000507470">
    <property type="component" value="Unassembled WGS sequence"/>
</dbReference>
<sequence>MSSNATVTAKEILSLSFSLDQFFLIIMGMVVYFMQCGFAFLEAGAVRSKNVTNILIKNVMDSFVSGIAYWIFGYAFAYGDGGKAQKFIGATYFASYDMPVDQYASFFFQYTFAATAATIVSGAVAERCEFIAYFAYSFVITGTFILLLKTFSYFDIAFFGFIYPVVTHWAWGSGWLVDGYNYGGDIGQIAYQDFAGSGVVHVLGGVCAFIGAALLGPRIGRFQKGSNVVGTLRGHSVPIAALGGFILFFGFLAFNGGSQLTISSEGDGAAVAVSVVNTIISASFAAFGSLIINRLHIFGNTWSLLVTINGALTGMVAACAGCNQMHPWSSAVLGLFAAMSYTLWSTVMKKMNIDDPLDAVAVHFGGGITGVILIAFLDKDDGILFNWDKKSGLKLGWQFVGLAAIIGWSALFSLVIFGILKCFGVLRVPREIEDKGLDIPKHNEPAYPVEAYGHGHIEKLIQILERQPMVVTQGYTQMAYENESYTTENEFQDKGVHETPETSAAVRIRNGTPSNGYRTVLTISNGTTPSTSDATKM</sequence>
<feature type="transmembrane region" description="Helical" evidence="8">
    <location>
        <begin position="304"/>
        <end position="321"/>
    </location>
</feature>
<feature type="transmembrane region" description="Helical" evidence="8">
    <location>
        <begin position="22"/>
        <end position="41"/>
    </location>
</feature>
<dbReference type="InterPro" id="IPR018047">
    <property type="entry name" value="Ammonium_transpt_CS"/>
</dbReference>
<feature type="transmembrane region" description="Helical" evidence="8">
    <location>
        <begin position="269"/>
        <end position="292"/>
    </location>
</feature>
<evidence type="ECO:0000313" key="11">
    <source>
        <dbReference type="Proteomes" id="UP000507470"/>
    </source>
</evidence>
<evidence type="ECO:0000313" key="10">
    <source>
        <dbReference type="EMBL" id="CAC5361248.1"/>
    </source>
</evidence>
<evidence type="ECO:0000256" key="7">
    <source>
        <dbReference type="ARBA" id="ARBA00023177"/>
    </source>
</evidence>
<gene>
    <name evidence="10" type="ORF">MCOR_3448</name>
</gene>
<evidence type="ECO:0000256" key="3">
    <source>
        <dbReference type="ARBA" id="ARBA00022448"/>
    </source>
</evidence>
<dbReference type="EMBL" id="CACVKT020000585">
    <property type="protein sequence ID" value="CAC5361248.1"/>
    <property type="molecule type" value="Genomic_DNA"/>
</dbReference>
<keyword evidence="6 8" id="KW-0472">Membrane</keyword>
<name>A0A6J8A3F0_MYTCO</name>
<dbReference type="PANTHER" id="PTHR11730:SF6">
    <property type="entry name" value="AMMONIUM TRANSPORTER"/>
    <property type="match status" value="1"/>
</dbReference>
<comment type="subcellular location">
    <subcellularLocation>
        <location evidence="1">Membrane</location>
        <topology evidence="1">Multi-pass membrane protein</topology>
    </subcellularLocation>
</comment>
<feature type="transmembrane region" description="Helical" evidence="8">
    <location>
        <begin position="237"/>
        <end position="257"/>
    </location>
</feature>
<feature type="transmembrane region" description="Helical" evidence="8">
    <location>
        <begin position="103"/>
        <end position="124"/>
    </location>
</feature>
<dbReference type="AlphaFoldDB" id="A0A6J8A3F0"/>
<dbReference type="InterPro" id="IPR024041">
    <property type="entry name" value="NH4_transpt_AmtB-like_dom"/>
</dbReference>
<keyword evidence="3" id="KW-0813">Transport</keyword>
<dbReference type="InterPro" id="IPR029020">
    <property type="entry name" value="Ammonium/urea_transptr"/>
</dbReference>
<comment type="similarity">
    <text evidence="2">Belongs to the ammonia transporter channel (TC 1.A.11.2) family.</text>
</comment>
<dbReference type="GO" id="GO:0008519">
    <property type="term" value="F:ammonium channel activity"/>
    <property type="evidence" value="ECO:0007669"/>
    <property type="project" value="InterPro"/>
</dbReference>
<organism evidence="10 11">
    <name type="scientific">Mytilus coruscus</name>
    <name type="common">Sea mussel</name>
    <dbReference type="NCBI Taxonomy" id="42192"/>
    <lineage>
        <taxon>Eukaryota</taxon>
        <taxon>Metazoa</taxon>
        <taxon>Spiralia</taxon>
        <taxon>Lophotrochozoa</taxon>
        <taxon>Mollusca</taxon>
        <taxon>Bivalvia</taxon>
        <taxon>Autobranchia</taxon>
        <taxon>Pteriomorphia</taxon>
        <taxon>Mytilida</taxon>
        <taxon>Mytiloidea</taxon>
        <taxon>Mytilidae</taxon>
        <taxon>Mytilinae</taxon>
        <taxon>Mytilus</taxon>
    </lineage>
</organism>
<feature type="domain" description="Ammonium transporter AmtB-like" evidence="9">
    <location>
        <begin position="152"/>
        <end position="447"/>
    </location>
</feature>
<protein>
    <submittedName>
        <fullName evidence="10">Amt</fullName>
    </submittedName>
</protein>
<evidence type="ECO:0000256" key="4">
    <source>
        <dbReference type="ARBA" id="ARBA00022692"/>
    </source>
</evidence>
<keyword evidence="5 8" id="KW-1133">Transmembrane helix</keyword>
<feature type="transmembrane region" description="Helical" evidence="8">
    <location>
        <begin position="397"/>
        <end position="420"/>
    </location>
</feature>
<dbReference type="PROSITE" id="PS01219">
    <property type="entry name" value="AMMONIUM_TRANSP"/>
    <property type="match status" value="1"/>
</dbReference>